<evidence type="ECO:0000313" key="3">
    <source>
        <dbReference type="EMBL" id="GGM43698.1"/>
    </source>
</evidence>
<dbReference type="RefSeq" id="WP_189054985.1">
    <property type="nucleotide sequence ID" value="NZ_BMMK01000004.1"/>
</dbReference>
<dbReference type="PRINTS" id="PR00412">
    <property type="entry name" value="EPOXHYDRLASE"/>
</dbReference>
<dbReference type="GO" id="GO:0016787">
    <property type="term" value="F:hydrolase activity"/>
    <property type="evidence" value="ECO:0007669"/>
    <property type="project" value="UniProtKB-KW"/>
</dbReference>
<keyword evidence="4" id="KW-1185">Reference proteome</keyword>
<accession>A0A8J3CAD8</accession>
<dbReference type="AlphaFoldDB" id="A0A8J3CAD8"/>
<protein>
    <recommendedName>
        <fullName evidence="2">AB hydrolase-1 domain-containing protein</fullName>
    </recommendedName>
</protein>
<feature type="domain" description="AB hydrolase-1" evidence="2">
    <location>
        <begin position="26"/>
        <end position="269"/>
    </location>
</feature>
<dbReference type="SUPFAM" id="SSF53474">
    <property type="entry name" value="alpha/beta-Hydrolases"/>
    <property type="match status" value="1"/>
</dbReference>
<comment type="caution">
    <text evidence="3">The sequence shown here is derived from an EMBL/GenBank/DDBJ whole genome shotgun (WGS) entry which is preliminary data.</text>
</comment>
<name>A0A8J3CAD8_9PSEU</name>
<organism evidence="3 4">
    <name type="scientific">Longimycelium tulufanense</name>
    <dbReference type="NCBI Taxonomy" id="907463"/>
    <lineage>
        <taxon>Bacteria</taxon>
        <taxon>Bacillati</taxon>
        <taxon>Actinomycetota</taxon>
        <taxon>Actinomycetes</taxon>
        <taxon>Pseudonocardiales</taxon>
        <taxon>Pseudonocardiaceae</taxon>
        <taxon>Longimycelium</taxon>
    </lineage>
</organism>
<keyword evidence="1" id="KW-0378">Hydrolase</keyword>
<dbReference type="EMBL" id="BMMK01000004">
    <property type="protein sequence ID" value="GGM43698.1"/>
    <property type="molecule type" value="Genomic_DNA"/>
</dbReference>
<dbReference type="PANTHER" id="PTHR43329">
    <property type="entry name" value="EPOXIDE HYDROLASE"/>
    <property type="match status" value="1"/>
</dbReference>
<evidence type="ECO:0000313" key="4">
    <source>
        <dbReference type="Proteomes" id="UP000637578"/>
    </source>
</evidence>
<evidence type="ECO:0000259" key="2">
    <source>
        <dbReference type="Pfam" id="PF00561"/>
    </source>
</evidence>
<evidence type="ECO:0000256" key="1">
    <source>
        <dbReference type="ARBA" id="ARBA00022801"/>
    </source>
</evidence>
<reference evidence="3" key="1">
    <citation type="journal article" date="2014" name="Int. J. Syst. Evol. Microbiol.">
        <title>Complete genome sequence of Corynebacterium casei LMG S-19264T (=DSM 44701T), isolated from a smear-ripened cheese.</title>
        <authorList>
            <consortium name="US DOE Joint Genome Institute (JGI-PGF)"/>
            <person name="Walter F."/>
            <person name="Albersmeier A."/>
            <person name="Kalinowski J."/>
            <person name="Ruckert C."/>
        </authorList>
    </citation>
    <scope>NUCLEOTIDE SEQUENCE</scope>
    <source>
        <strain evidence="3">CGMCC 4.5737</strain>
    </source>
</reference>
<dbReference type="InterPro" id="IPR000639">
    <property type="entry name" value="Epox_hydrolase-like"/>
</dbReference>
<proteinExistence type="predicted"/>
<gene>
    <name evidence="3" type="ORF">GCM10012275_13360</name>
</gene>
<dbReference type="InterPro" id="IPR029058">
    <property type="entry name" value="AB_hydrolase_fold"/>
</dbReference>
<dbReference type="InterPro" id="IPR000073">
    <property type="entry name" value="AB_hydrolase_1"/>
</dbReference>
<dbReference type="Gene3D" id="3.40.50.1820">
    <property type="entry name" value="alpha/beta hydrolase"/>
    <property type="match status" value="1"/>
</dbReference>
<dbReference type="Proteomes" id="UP000637578">
    <property type="component" value="Unassembled WGS sequence"/>
</dbReference>
<dbReference type="Pfam" id="PF00561">
    <property type="entry name" value="Abhydrolase_1"/>
    <property type="match status" value="1"/>
</dbReference>
<sequence length="290" mass="32118">MGAVDRWVESDGVRLAVREEGNRAGPTILLVHGYPDSAALWDPVVRHLRHRFRIVRYDVRGAGRSGRPAEQDGYRLDRLAADLAAVAREVSPGRPVHLVGHDWGSVQGWEAVTSSAHAPLFASFTSISGPNLDLGARWLRAEWSGGNRIRVAGQALLSSYVWFTHVPVLSDLACQLLNSCRAWLLRRKGIATSPTPGRDAVNGLGLYRANILARLREPRPRRCTVPVLLVVLTRDLVVRPWVFDDLGEWCPAVRRREVRAGHWAPHSHPGVLARLITDFVEYGAANRPAS</sequence>
<reference evidence="3" key="2">
    <citation type="submission" date="2020-09" db="EMBL/GenBank/DDBJ databases">
        <authorList>
            <person name="Sun Q."/>
            <person name="Zhou Y."/>
        </authorList>
    </citation>
    <scope>NUCLEOTIDE SEQUENCE</scope>
    <source>
        <strain evidence="3">CGMCC 4.5737</strain>
    </source>
</reference>